<dbReference type="GO" id="GO:0005524">
    <property type="term" value="F:ATP binding"/>
    <property type="evidence" value="ECO:0007669"/>
    <property type="project" value="UniProtKB-KW"/>
</dbReference>
<dbReference type="InterPro" id="IPR027417">
    <property type="entry name" value="P-loop_NTPase"/>
</dbReference>
<dbReference type="InterPro" id="IPR001977">
    <property type="entry name" value="Depp_CoAkinase"/>
</dbReference>
<evidence type="ECO:0000256" key="4">
    <source>
        <dbReference type="ARBA" id="ARBA00044157"/>
    </source>
</evidence>
<keyword evidence="5" id="KW-0472">Membrane</keyword>
<dbReference type="GO" id="GO:0015937">
    <property type="term" value="P:coenzyme A biosynthetic process"/>
    <property type="evidence" value="ECO:0007669"/>
    <property type="project" value="InterPro"/>
</dbReference>
<proteinExistence type="inferred from homology"/>
<dbReference type="GO" id="GO:0005737">
    <property type="term" value="C:cytoplasm"/>
    <property type="evidence" value="ECO:0007669"/>
    <property type="project" value="UniProtKB-ARBA"/>
</dbReference>
<evidence type="ECO:0000256" key="5">
    <source>
        <dbReference type="SAM" id="Phobius"/>
    </source>
</evidence>
<accession>A0A6M2DHF5</accession>
<dbReference type="Pfam" id="PF01121">
    <property type="entry name" value="CoaE"/>
    <property type="match status" value="1"/>
</dbReference>
<dbReference type="CDD" id="cd02022">
    <property type="entry name" value="DPCK"/>
    <property type="match status" value="1"/>
</dbReference>
<sequence length="232" mass="26149">MFIVGLTGGIGTGKSTVAKIFKDNGVPVIDADVIAREIVQPGKPAWRKIRAEFGTEVFYDNGEINREHLGKIIFSDVTKRQILNKITHPEIHRNVLKQAAKYLFLGHAFVVLDLPLLFETGKLLNYIYKIITVTCEEDLQLARIIGRNNFSEEEAKRRISSQMPLDKKCEMSDFVIENSGSQSDTLDQTLKVLRVLQASKEHWKIRGILLATAALLVSGLAWLLNKRFKTIS</sequence>
<dbReference type="HAMAP" id="MF_00376">
    <property type="entry name" value="Dephospho_CoA_kinase"/>
    <property type="match status" value="1"/>
</dbReference>
<keyword evidence="2" id="KW-0547">Nucleotide-binding</keyword>
<dbReference type="PANTHER" id="PTHR10695">
    <property type="entry name" value="DEPHOSPHO-COA KINASE-RELATED"/>
    <property type="match status" value="1"/>
</dbReference>
<dbReference type="PANTHER" id="PTHR10695:SF46">
    <property type="entry name" value="BIFUNCTIONAL COENZYME A SYNTHASE-RELATED"/>
    <property type="match status" value="1"/>
</dbReference>
<dbReference type="SUPFAM" id="SSF52540">
    <property type="entry name" value="P-loop containing nucleoside triphosphate hydrolases"/>
    <property type="match status" value="1"/>
</dbReference>
<comment type="similarity">
    <text evidence="1">Belongs to the CoaE family.</text>
</comment>
<evidence type="ECO:0000313" key="6">
    <source>
        <dbReference type="EMBL" id="NOV44461.1"/>
    </source>
</evidence>
<evidence type="ECO:0000256" key="2">
    <source>
        <dbReference type="ARBA" id="ARBA00022741"/>
    </source>
</evidence>
<dbReference type="NCBIfam" id="TIGR00152">
    <property type="entry name" value="dephospho-CoA kinase"/>
    <property type="match status" value="1"/>
</dbReference>
<keyword evidence="3" id="KW-0067">ATP-binding</keyword>
<dbReference type="PROSITE" id="PS51219">
    <property type="entry name" value="DPCK"/>
    <property type="match status" value="1"/>
</dbReference>
<organism evidence="6">
    <name type="scientific">Xenopsylla cheopis</name>
    <name type="common">Oriental rat flea</name>
    <name type="synonym">Pulex cheopis</name>
    <dbReference type="NCBI Taxonomy" id="163159"/>
    <lineage>
        <taxon>Eukaryota</taxon>
        <taxon>Metazoa</taxon>
        <taxon>Ecdysozoa</taxon>
        <taxon>Arthropoda</taxon>
        <taxon>Hexapoda</taxon>
        <taxon>Insecta</taxon>
        <taxon>Pterygota</taxon>
        <taxon>Neoptera</taxon>
        <taxon>Endopterygota</taxon>
        <taxon>Siphonaptera</taxon>
        <taxon>Pulicidae</taxon>
        <taxon>Xenopsyllinae</taxon>
        <taxon>Xenopsylla</taxon>
    </lineage>
</organism>
<dbReference type="GO" id="GO:0004140">
    <property type="term" value="F:dephospho-CoA kinase activity"/>
    <property type="evidence" value="ECO:0007669"/>
    <property type="project" value="InterPro"/>
</dbReference>
<dbReference type="FunFam" id="3.40.50.300:FF:000485">
    <property type="entry name" value="Dephospho-CoA kinase CAB5"/>
    <property type="match status" value="1"/>
</dbReference>
<dbReference type="Gene3D" id="3.40.50.300">
    <property type="entry name" value="P-loop containing nucleotide triphosphate hydrolases"/>
    <property type="match status" value="1"/>
</dbReference>
<feature type="transmembrane region" description="Helical" evidence="5">
    <location>
        <begin position="205"/>
        <end position="224"/>
    </location>
</feature>
<name>A0A6M2DHF5_XENCH</name>
<evidence type="ECO:0000256" key="3">
    <source>
        <dbReference type="ARBA" id="ARBA00022840"/>
    </source>
</evidence>
<keyword evidence="5" id="KW-0812">Transmembrane</keyword>
<dbReference type="AlphaFoldDB" id="A0A6M2DHF5"/>
<protein>
    <recommendedName>
        <fullName evidence="4">Dephospho-CoA kinase domain-containing protein</fullName>
    </recommendedName>
</protein>
<evidence type="ECO:0000256" key="1">
    <source>
        <dbReference type="ARBA" id="ARBA00009018"/>
    </source>
</evidence>
<dbReference type="EMBL" id="GIIL01000735">
    <property type="protein sequence ID" value="NOV44461.1"/>
    <property type="molecule type" value="Transcribed_RNA"/>
</dbReference>
<reference evidence="6" key="1">
    <citation type="submission" date="2020-03" db="EMBL/GenBank/DDBJ databases">
        <title>Transcriptomic Profiling of the Digestive Tract of the Rat Flea, Xenopsylla cheopis, Following Blood Feeding and Infection with Yersinia pestis.</title>
        <authorList>
            <person name="Bland D.M."/>
            <person name="Martens C.A."/>
            <person name="Virtaneva K."/>
            <person name="Kanakabandi K."/>
            <person name="Long D."/>
            <person name="Rosenke R."/>
            <person name="Saturday G.A."/>
            <person name="Hoyt F.H."/>
            <person name="Bruno D.P."/>
            <person name="Ribeiro J.M.C."/>
            <person name="Hinnebusch J."/>
        </authorList>
    </citation>
    <scope>NUCLEOTIDE SEQUENCE</scope>
</reference>
<keyword evidence="5" id="KW-1133">Transmembrane helix</keyword>